<dbReference type="InterPro" id="IPR013785">
    <property type="entry name" value="Aldolase_TIM"/>
</dbReference>
<sequence>MHKLGISVYPEKENIKKTYEYIKLASKYGFSRIFTCLLSVDKPREEIIETFTDFIDFAHAHNFTVAVDTNPNVFKHLNASYNNLTPFYEMGVDIIRLDGSFGTIEDVEITHNPYHIKIEFNGSFNQGVDLLIKNGANKNNICICHNFYPERYSGLDWDHFINMNKLWKSLNLRTAAFITSQEEHTHGPWNVFCGLPSVEFMRNLPVDLQARYYLATHLIDDIIIGNAYASEEELSSLAQLNLEAIELDLIEENISPEEAKIVYDYKPHFDRYDYSSYFIRSSFPRLNYKDISIPYRKYNQPYFHKGDVLIVNDNLSHYRGELEIVLQDIVNDGERNCVGHIPQEELLLLDLIKPGYHFAFKKPQK</sequence>
<dbReference type="PATRIC" id="fig|1410657.5.peg.943"/>
<dbReference type="SUPFAM" id="SSF50891">
    <property type="entry name" value="Cyclophilin-like"/>
    <property type="match status" value="1"/>
</dbReference>
<evidence type="ECO:0000313" key="4">
    <source>
        <dbReference type="Proteomes" id="UP000051841"/>
    </source>
</evidence>
<feature type="domain" description="6-phospho-N-acetylmuramidase C-terminal" evidence="1">
    <location>
        <begin position="250"/>
        <end position="361"/>
    </location>
</feature>
<evidence type="ECO:0000313" key="3">
    <source>
        <dbReference type="EMBL" id="KRN49663.1"/>
    </source>
</evidence>
<dbReference type="Gene3D" id="2.40.100.10">
    <property type="entry name" value="Cyclophilin-like"/>
    <property type="match status" value="1"/>
</dbReference>
<dbReference type="PANTHER" id="PTHR38435">
    <property type="match status" value="1"/>
</dbReference>
<dbReference type="Pfam" id="PF05913">
    <property type="entry name" value="MupG_C"/>
    <property type="match status" value="1"/>
</dbReference>
<comment type="caution">
    <text evidence="3">The sequence shown here is derived from an EMBL/GenBank/DDBJ whole genome shotgun (WGS) entry which is preliminary data.</text>
</comment>
<dbReference type="Proteomes" id="UP000051841">
    <property type="component" value="Unassembled WGS sequence"/>
</dbReference>
<organism evidence="3 4">
    <name type="scientific">Kandleria vitulina DSM 20405</name>
    <dbReference type="NCBI Taxonomy" id="1410657"/>
    <lineage>
        <taxon>Bacteria</taxon>
        <taxon>Bacillati</taxon>
        <taxon>Bacillota</taxon>
        <taxon>Erysipelotrichia</taxon>
        <taxon>Erysipelotrichales</taxon>
        <taxon>Coprobacillaceae</taxon>
        <taxon>Kandleria</taxon>
    </lineage>
</organism>
<dbReference type="InterPro" id="IPR008589">
    <property type="entry name" value="MupG"/>
</dbReference>
<name>A0A0R2H9W0_9FIRM</name>
<dbReference type="Gene3D" id="3.20.20.70">
    <property type="entry name" value="Aldolase class I"/>
    <property type="match status" value="1"/>
</dbReference>
<accession>A0A0R2H9W0</accession>
<dbReference type="PANTHER" id="PTHR38435:SF1">
    <property type="entry name" value="DUF871 DOMAIN-CONTAINING PROTEIN"/>
    <property type="match status" value="1"/>
</dbReference>
<proteinExistence type="predicted"/>
<evidence type="ECO:0000259" key="2">
    <source>
        <dbReference type="Pfam" id="PF19200"/>
    </source>
</evidence>
<dbReference type="RefSeq" id="WP_031590119.1">
    <property type="nucleotide sequence ID" value="NZ_JQBL01000023.1"/>
</dbReference>
<dbReference type="EMBL" id="JQBL01000023">
    <property type="protein sequence ID" value="KRN49663.1"/>
    <property type="molecule type" value="Genomic_DNA"/>
</dbReference>
<evidence type="ECO:0008006" key="5">
    <source>
        <dbReference type="Google" id="ProtNLM"/>
    </source>
</evidence>
<dbReference type="AlphaFoldDB" id="A0A0R2H9W0"/>
<keyword evidence="4" id="KW-1185">Reference proteome</keyword>
<reference evidence="3 4" key="1">
    <citation type="journal article" date="2015" name="Genome Announc.">
        <title>Expanding the biotechnology potential of lactobacilli through comparative genomics of 213 strains and associated genera.</title>
        <authorList>
            <person name="Sun Z."/>
            <person name="Harris H.M."/>
            <person name="McCann A."/>
            <person name="Guo C."/>
            <person name="Argimon S."/>
            <person name="Zhang W."/>
            <person name="Yang X."/>
            <person name="Jeffery I.B."/>
            <person name="Cooney J.C."/>
            <person name="Kagawa T.F."/>
            <person name="Liu W."/>
            <person name="Song Y."/>
            <person name="Salvetti E."/>
            <person name="Wrobel A."/>
            <person name="Rasinkangas P."/>
            <person name="Parkhill J."/>
            <person name="Rea M.C."/>
            <person name="O'Sullivan O."/>
            <person name="Ritari J."/>
            <person name="Douillard F.P."/>
            <person name="Paul Ross R."/>
            <person name="Yang R."/>
            <person name="Briner A.E."/>
            <person name="Felis G.E."/>
            <person name="de Vos W.M."/>
            <person name="Barrangou R."/>
            <person name="Klaenhammer T.R."/>
            <person name="Caufield P.W."/>
            <person name="Cui Y."/>
            <person name="Zhang H."/>
            <person name="O'Toole P.W."/>
        </authorList>
    </citation>
    <scope>NUCLEOTIDE SEQUENCE [LARGE SCALE GENOMIC DNA]</scope>
    <source>
        <strain evidence="3 4">DSM 20405</strain>
    </source>
</reference>
<dbReference type="InterPro" id="IPR043894">
    <property type="entry name" value="MupG_C"/>
</dbReference>
<protein>
    <recommendedName>
        <fullName evidence="5">Outer surface protein</fullName>
    </recommendedName>
</protein>
<feature type="domain" description="6-phospho-N-acetylmuramidase N-terminal" evidence="2">
    <location>
        <begin position="4"/>
        <end position="238"/>
    </location>
</feature>
<dbReference type="InterPro" id="IPR029000">
    <property type="entry name" value="Cyclophilin-like_dom_sf"/>
</dbReference>
<gene>
    <name evidence="3" type="ORF">IV49_GL000905</name>
</gene>
<dbReference type="SUPFAM" id="SSF51445">
    <property type="entry name" value="(Trans)glycosidases"/>
    <property type="match status" value="1"/>
</dbReference>
<dbReference type="InterPro" id="IPR017853">
    <property type="entry name" value="GH"/>
</dbReference>
<dbReference type="Pfam" id="PF19200">
    <property type="entry name" value="MupG_N"/>
    <property type="match status" value="1"/>
</dbReference>
<evidence type="ECO:0000259" key="1">
    <source>
        <dbReference type="Pfam" id="PF05913"/>
    </source>
</evidence>
<dbReference type="InterPro" id="IPR043797">
    <property type="entry name" value="MupG_N"/>
</dbReference>